<dbReference type="SUPFAM" id="SSF51246">
    <property type="entry name" value="Rudiment single hybrid motif"/>
    <property type="match status" value="1"/>
</dbReference>
<dbReference type="Gene3D" id="3.40.50.20">
    <property type="match status" value="1"/>
</dbReference>
<sequence length="391" mass="42464">MIGTPFSATAKRVMLLGAGELGKEVVIELQRFGIEVIAVDRYENAPAMQVADRAYVVQMTEAEALREVIAKENPHIVVPEVEAIATDVLLEVEAQGKQVVPSAKAVHITMNRAAIRKLAAEALSLATSPFKVVESWQQCLQALETIGYPCVIKPVMSSSGKGQSIVRSESELKAAWDYALSGGRTAADVIIVEGFIDFDFEITLLTVSHRDGISFCPPIGHRQEEGDYRESWQPQALTETVERKAQQLAKSIVTELGGYGLFGVELFIKGDEVYFNEVSPRPHDTGMVTLISQNLSEFSLHVRALLGLPIAEITLKQPSASAALLVEGESSQVVFSHLDQALAVPESDLKLFGKPGVSGRRRMGVALAQGANIEEACERACLVRDRVNVIL</sequence>
<comment type="catalytic activity">
    <reaction evidence="7">
        <text>N(1)-(5-phospho-beta-D-ribosyl)glycinamide + formate + ATP = N(2)-formyl-N(1)-(5-phospho-beta-D-ribosyl)glycinamide + ADP + phosphate + H(+)</text>
        <dbReference type="Rhea" id="RHEA:24829"/>
        <dbReference type="ChEBI" id="CHEBI:15378"/>
        <dbReference type="ChEBI" id="CHEBI:15740"/>
        <dbReference type="ChEBI" id="CHEBI:30616"/>
        <dbReference type="ChEBI" id="CHEBI:43474"/>
        <dbReference type="ChEBI" id="CHEBI:143788"/>
        <dbReference type="ChEBI" id="CHEBI:147286"/>
        <dbReference type="ChEBI" id="CHEBI:456216"/>
        <dbReference type="EC" id="6.3.1.21"/>
    </reaction>
</comment>
<dbReference type="InterPro" id="IPR005862">
    <property type="entry name" value="PurT"/>
</dbReference>
<feature type="binding site" evidence="7">
    <location>
        <position position="112"/>
    </location>
    <ligand>
        <name>ATP</name>
        <dbReference type="ChEBI" id="CHEBI:30616"/>
    </ligand>
</feature>
<dbReference type="EC" id="6.3.1.21" evidence="7"/>
<accession>A0ABX2ZZZ7</accession>
<dbReference type="SUPFAM" id="SSF52440">
    <property type="entry name" value="PreATP-grasp domain"/>
    <property type="match status" value="1"/>
</dbReference>
<comment type="caution">
    <text evidence="9">The sequence shown here is derived from an EMBL/GenBank/DDBJ whole genome shotgun (WGS) entry which is preliminary data.</text>
</comment>
<evidence type="ECO:0000256" key="7">
    <source>
        <dbReference type="HAMAP-Rule" id="MF_01643"/>
    </source>
</evidence>
<dbReference type="Pfam" id="PF02222">
    <property type="entry name" value="ATP-grasp"/>
    <property type="match status" value="1"/>
</dbReference>
<evidence type="ECO:0000256" key="6">
    <source>
        <dbReference type="ARBA" id="ARBA00022842"/>
    </source>
</evidence>
<dbReference type="PANTHER" id="PTHR43055">
    <property type="entry name" value="FORMATE-DEPENDENT PHOSPHORIBOSYLGLYCINAMIDE FORMYLTRANSFERASE"/>
    <property type="match status" value="1"/>
</dbReference>
<feature type="binding site" evidence="7">
    <location>
        <begin position="20"/>
        <end position="21"/>
    </location>
    <ligand>
        <name>N(1)-(5-phospho-beta-D-ribosyl)glycinamide</name>
        <dbReference type="ChEBI" id="CHEBI:143788"/>
    </ligand>
</feature>
<dbReference type="SUPFAM" id="SSF56059">
    <property type="entry name" value="Glutathione synthetase ATP-binding domain-like"/>
    <property type="match status" value="1"/>
</dbReference>
<keyword evidence="3 7" id="KW-0547">Nucleotide-binding</keyword>
<feature type="binding site" evidence="7">
    <location>
        <position position="80"/>
    </location>
    <ligand>
        <name>N(1)-(5-phospho-beta-D-ribosyl)glycinamide</name>
        <dbReference type="ChEBI" id="CHEBI:143788"/>
    </ligand>
</feature>
<feature type="binding site" evidence="7">
    <location>
        <position position="153"/>
    </location>
    <ligand>
        <name>ATP</name>
        <dbReference type="ChEBI" id="CHEBI:30616"/>
    </ligand>
</feature>
<dbReference type="InterPro" id="IPR048740">
    <property type="entry name" value="PurT_C"/>
</dbReference>
<feature type="domain" description="ATP-grasp" evidence="8">
    <location>
        <begin position="117"/>
        <end position="306"/>
    </location>
</feature>
<evidence type="ECO:0000256" key="2">
    <source>
        <dbReference type="ARBA" id="ARBA00022723"/>
    </source>
</evidence>
<dbReference type="InterPro" id="IPR013815">
    <property type="entry name" value="ATP_grasp_subdomain_1"/>
</dbReference>
<keyword evidence="5 7" id="KW-0067">ATP-binding</keyword>
<feature type="binding site" evidence="7">
    <location>
        <begin position="158"/>
        <end position="163"/>
    </location>
    <ligand>
        <name>ATP</name>
        <dbReference type="ChEBI" id="CHEBI:30616"/>
    </ligand>
</feature>
<evidence type="ECO:0000313" key="10">
    <source>
        <dbReference type="Proteomes" id="UP000094329"/>
    </source>
</evidence>
<dbReference type="RefSeq" id="WP_069311994.1">
    <property type="nucleotide sequence ID" value="NZ_MDTU01000001.1"/>
</dbReference>
<comment type="subunit">
    <text evidence="7">Homodimer.</text>
</comment>
<name>A0ABX2ZZZ7_9GAMM</name>
<keyword evidence="2 7" id="KW-0479">Metal-binding</keyword>
<feature type="binding site" evidence="7">
    <location>
        <position position="354"/>
    </location>
    <ligand>
        <name>N(1)-(5-phospho-beta-D-ribosyl)glycinamide</name>
        <dbReference type="ChEBI" id="CHEBI:143788"/>
    </ligand>
</feature>
<dbReference type="InterPro" id="IPR016185">
    <property type="entry name" value="PreATP-grasp_dom_sf"/>
</dbReference>
<feature type="binding site" evidence="7">
    <location>
        <begin position="361"/>
        <end position="362"/>
    </location>
    <ligand>
        <name>N(1)-(5-phospho-beta-D-ribosyl)glycinamide</name>
        <dbReference type="ChEBI" id="CHEBI:143788"/>
    </ligand>
</feature>
<feature type="binding site" evidence="7">
    <location>
        <position position="277"/>
    </location>
    <ligand>
        <name>Mg(2+)</name>
        <dbReference type="ChEBI" id="CHEBI:18420"/>
    </ligand>
</feature>
<evidence type="ECO:0000259" key="8">
    <source>
        <dbReference type="PROSITE" id="PS50975"/>
    </source>
</evidence>
<dbReference type="NCBIfam" id="TIGR01142">
    <property type="entry name" value="purT"/>
    <property type="match status" value="1"/>
</dbReference>
<dbReference type="InterPro" id="IPR011054">
    <property type="entry name" value="Rudment_hybrid_motif"/>
</dbReference>
<protein>
    <recommendedName>
        <fullName evidence="7">Formate-dependent phosphoribosylglycinamide formyltransferase</fullName>
        <ecNumber evidence="7">6.3.1.21</ecNumber>
    </recommendedName>
    <alternativeName>
        <fullName evidence="7">5'-phosphoribosylglycinamide transformylase 2</fullName>
    </alternativeName>
    <alternativeName>
        <fullName evidence="7">Formate-dependent GAR transformylase</fullName>
    </alternativeName>
    <alternativeName>
        <fullName evidence="7">GAR transformylase 2</fullName>
        <shortName evidence="7">GART 2</shortName>
    </alternativeName>
    <alternativeName>
        <fullName evidence="7">Non-folate glycinamide ribonucleotide transformylase</fullName>
    </alternativeName>
    <alternativeName>
        <fullName evidence="7">Phosphoribosylglycinamide formyltransferase 2</fullName>
    </alternativeName>
</protein>
<organism evidence="9 10">
    <name type="scientific">Piscirickettsia litoralis</name>
    <dbReference type="NCBI Taxonomy" id="1891921"/>
    <lineage>
        <taxon>Bacteria</taxon>
        <taxon>Pseudomonadati</taxon>
        <taxon>Pseudomonadota</taxon>
        <taxon>Gammaproteobacteria</taxon>
        <taxon>Thiotrichales</taxon>
        <taxon>Piscirickettsiaceae</taxon>
        <taxon>Piscirickettsia</taxon>
    </lineage>
</organism>
<dbReference type="InterPro" id="IPR011761">
    <property type="entry name" value="ATP-grasp"/>
</dbReference>
<proteinExistence type="inferred from homology"/>
<dbReference type="Pfam" id="PF21244">
    <property type="entry name" value="PurT_C"/>
    <property type="match status" value="1"/>
</dbReference>
<dbReference type="InterPro" id="IPR054350">
    <property type="entry name" value="PurT/PurK_preATP-grasp"/>
</dbReference>
<reference evidence="9 10" key="1">
    <citation type="submission" date="2016-08" db="EMBL/GenBank/DDBJ databases">
        <title>Draft genome sequence of Candidatus Piscirickettsia litoralis, from seawater.</title>
        <authorList>
            <person name="Wan X."/>
            <person name="Lee A.J."/>
            <person name="Hou S."/>
            <person name="Donachie S.P."/>
        </authorList>
    </citation>
    <scope>NUCLEOTIDE SEQUENCE [LARGE SCALE GENOMIC DNA]</scope>
    <source>
        <strain evidence="9 10">Y2</strain>
    </source>
</reference>
<keyword evidence="1 7" id="KW-0436">Ligase</keyword>
<dbReference type="Pfam" id="PF22660">
    <property type="entry name" value="RS_preATP-grasp-like"/>
    <property type="match status" value="1"/>
</dbReference>
<dbReference type="Proteomes" id="UP000094329">
    <property type="component" value="Unassembled WGS sequence"/>
</dbReference>
<evidence type="ECO:0000256" key="5">
    <source>
        <dbReference type="ARBA" id="ARBA00022840"/>
    </source>
</evidence>
<evidence type="ECO:0000313" key="9">
    <source>
        <dbReference type="EMBL" id="ODN42196.1"/>
    </source>
</evidence>
<evidence type="ECO:0000256" key="4">
    <source>
        <dbReference type="ARBA" id="ARBA00022755"/>
    </source>
</evidence>
<feature type="binding site" evidence="7">
    <location>
        <position position="284"/>
    </location>
    <ligand>
        <name>N(1)-(5-phospho-beta-D-ribosyl)glycinamide</name>
        <dbReference type="ChEBI" id="CHEBI:143788"/>
    </ligand>
</feature>
<feature type="binding site" evidence="7">
    <location>
        <position position="265"/>
    </location>
    <ligand>
        <name>Mg(2+)</name>
        <dbReference type="ChEBI" id="CHEBI:18420"/>
    </ligand>
</feature>
<dbReference type="PANTHER" id="PTHR43055:SF1">
    <property type="entry name" value="FORMATE-DEPENDENT PHOSPHORIBOSYLGLYCINAMIDE FORMYLTRANSFERASE"/>
    <property type="match status" value="1"/>
</dbReference>
<feature type="binding site" evidence="7">
    <location>
        <begin position="193"/>
        <end position="196"/>
    </location>
    <ligand>
        <name>ATP</name>
        <dbReference type="ChEBI" id="CHEBI:30616"/>
    </ligand>
</feature>
<dbReference type="NCBIfam" id="NF006766">
    <property type="entry name" value="PRK09288.1"/>
    <property type="match status" value="1"/>
</dbReference>
<dbReference type="PROSITE" id="PS50975">
    <property type="entry name" value="ATP_GRASP"/>
    <property type="match status" value="1"/>
</dbReference>
<comment type="similarity">
    <text evidence="7">Belongs to the PurK/PurT family.</text>
</comment>
<comment type="pathway">
    <text evidence="7">Purine metabolism; IMP biosynthesis via de novo pathway; N(2)-formyl-N(1)-(5-phospho-D-ribosyl)glycinamide from N(1)-(5-phospho-D-ribosyl)glycinamide (formate route): step 1/1.</text>
</comment>
<evidence type="ECO:0000256" key="1">
    <source>
        <dbReference type="ARBA" id="ARBA00022598"/>
    </source>
</evidence>
<keyword evidence="6 7" id="KW-0460">Magnesium</keyword>
<dbReference type="HAMAP" id="MF_01643">
    <property type="entry name" value="PurT"/>
    <property type="match status" value="1"/>
</dbReference>
<dbReference type="EMBL" id="MDTU01000001">
    <property type="protein sequence ID" value="ODN42196.1"/>
    <property type="molecule type" value="Genomic_DNA"/>
</dbReference>
<keyword evidence="4 7" id="KW-0658">Purine biosynthesis</keyword>
<gene>
    <name evidence="7" type="primary">purT</name>
    <name evidence="9" type="ORF">BGC07_03665</name>
</gene>
<dbReference type="Gene3D" id="3.30.470.20">
    <property type="entry name" value="ATP-grasp fold, B domain"/>
    <property type="match status" value="1"/>
</dbReference>
<feature type="binding site" evidence="7">
    <location>
        <position position="201"/>
    </location>
    <ligand>
        <name>ATP</name>
        <dbReference type="ChEBI" id="CHEBI:30616"/>
    </ligand>
</feature>
<keyword evidence="10" id="KW-1185">Reference proteome</keyword>
<comment type="function">
    <text evidence="7">Involved in the de novo purine biosynthesis. Catalyzes the transfer of formate to 5-phospho-ribosyl-glycinamide (GAR), producing 5-phospho-ribosyl-N-formylglycinamide (FGAR). Formate is provided by PurU via hydrolysis of 10-formyl-tetrahydrofolate.</text>
</comment>
<evidence type="ECO:0000256" key="3">
    <source>
        <dbReference type="ARBA" id="ARBA00022741"/>
    </source>
</evidence>
<dbReference type="Gene3D" id="3.30.1490.20">
    <property type="entry name" value="ATP-grasp fold, A domain"/>
    <property type="match status" value="1"/>
</dbReference>
<dbReference type="InterPro" id="IPR003135">
    <property type="entry name" value="ATP-grasp_carboxylate-amine"/>
</dbReference>